<dbReference type="InterPro" id="IPR011076">
    <property type="entry name" value="Malate_synth_sf"/>
</dbReference>
<dbReference type="InterPro" id="IPR048355">
    <property type="entry name" value="MS_C"/>
</dbReference>
<dbReference type="InterPro" id="IPR044856">
    <property type="entry name" value="Malate_synth_C_sf"/>
</dbReference>
<dbReference type="InterPro" id="IPR006252">
    <property type="entry name" value="Malate_synthA"/>
</dbReference>
<evidence type="ECO:0000256" key="2">
    <source>
        <dbReference type="ARBA" id="ARBA00022435"/>
    </source>
</evidence>
<keyword evidence="4" id="KW-0808">Transferase</keyword>
<dbReference type="STRING" id="48709.A0A1D2MTL6"/>
<evidence type="ECO:0000256" key="3">
    <source>
        <dbReference type="ARBA" id="ARBA00022532"/>
    </source>
</evidence>
<dbReference type="GO" id="GO:0006099">
    <property type="term" value="P:tricarboxylic acid cycle"/>
    <property type="evidence" value="ECO:0007669"/>
    <property type="project" value="UniProtKB-KW"/>
</dbReference>
<keyword evidence="3" id="KW-0816">Tricarboxylic acid cycle</keyword>
<sequence length="841" mass="97400">MKHVIQTCHKHGAPATSGMAALTISHSDIDKRVEVTRKVCEGKKREIEAGVDGFLVYDSQLVPALTSLWLGRPPNQIDTEPKTFIEITTEDLLKLPEGEVTLNGLKHNVRVGIQFIYSWLHNGVGNFILDGAVEDSATAEIARSQIWQWIYHQAPLEGDTRRPVTKALVNQCIDGLYKTATLKSSTRTEDMFLQQACQILLEVVTATEFPEYITTYLYNHSYFRAAHKHKTTSTMASVIRMRPDTEASEESVYSRINLAHLMESITVNNDKVRYYFNKSQSLRAPLQSMIETLEKLHGTTFTYLSQVPSTGDYSVISTLFELIPALSTMIEWKNLNHSCYWDDFCRETKELMGLLKRVNTASLRCHNVASRIVLQALDLFEEATSKRPPLDNSIEHRQPSDYVMHDTNGQTIQIHWRKHGELELSWHDADVGLLKVNMKDTGVGFKLRFLRHIIHHARTLLEAAYNTFSKLTIALHLEVPIDKLVKCKRVQLKQLTPQEQACVCKAKRELDGLLEVIWKMISRYNFQTFNLFKFKSTYKGLRKSWKYVPKTDPTFVTLTMTVEDSLLMRVISFGIQAQTREESFDFTMFPDRTEDIFSKVEDLLSVDNSNYKQLQLMLNVFRITYPYEKQNFTEREITSTKDELKMILTYRFQIRRYLKKCLEVFEHHPAFEKMDKLKLLTPVKSVSLKGRSDVFLEESTDVSENHSENENMRNNNVASPVENRLWLAMSGGYQVSMDESRVVLVKFLRDGKIKTYRELCTNDKVMLNLSLIRTLLSFMANEQCRAKIKFHRTVEVKSLVKRLKMKDRLSGDLQILVLEHNKHLRLMLQMTKIMRLIKVYL</sequence>
<dbReference type="InterPro" id="IPR046363">
    <property type="entry name" value="MS_N_TIM-barrel_dom"/>
</dbReference>
<reference evidence="8 9" key="1">
    <citation type="journal article" date="2016" name="Genome Biol. Evol.">
        <title>Gene Family Evolution Reflects Adaptation to Soil Environmental Stressors in the Genome of the Collembolan Orchesella cincta.</title>
        <authorList>
            <person name="Faddeeva-Vakhrusheva A."/>
            <person name="Derks M.F."/>
            <person name="Anvar S.Y."/>
            <person name="Agamennone V."/>
            <person name="Suring W."/>
            <person name="Smit S."/>
            <person name="van Straalen N.M."/>
            <person name="Roelofs D."/>
        </authorList>
    </citation>
    <scope>NUCLEOTIDE SEQUENCE [LARGE SCALE GENOMIC DNA]</scope>
    <source>
        <tissue evidence="8">Mixed pool</tissue>
    </source>
</reference>
<dbReference type="Gene3D" id="1.20.1220.12">
    <property type="entry name" value="Malate synthase, domain III"/>
    <property type="match status" value="1"/>
</dbReference>
<evidence type="ECO:0000256" key="1">
    <source>
        <dbReference type="ARBA" id="ARBA00012636"/>
    </source>
</evidence>
<evidence type="ECO:0000313" key="9">
    <source>
        <dbReference type="Proteomes" id="UP000094527"/>
    </source>
</evidence>
<accession>A0A1D2MTL6</accession>
<feature type="domain" description="Malate synthase C-terminal" evidence="7">
    <location>
        <begin position="100"/>
        <end position="220"/>
    </location>
</feature>
<dbReference type="Pfam" id="PF20659">
    <property type="entry name" value="MS_C"/>
    <property type="match status" value="1"/>
</dbReference>
<dbReference type="EMBL" id="LJIJ01000549">
    <property type="protein sequence ID" value="ODM96346.1"/>
    <property type="molecule type" value="Genomic_DNA"/>
</dbReference>
<evidence type="ECO:0000259" key="7">
    <source>
        <dbReference type="Pfam" id="PF20659"/>
    </source>
</evidence>
<dbReference type="Gene3D" id="3.20.20.360">
    <property type="entry name" value="Malate synthase, domain 3"/>
    <property type="match status" value="1"/>
</dbReference>
<organism evidence="8 9">
    <name type="scientific">Orchesella cincta</name>
    <name type="common">Springtail</name>
    <name type="synonym">Podura cincta</name>
    <dbReference type="NCBI Taxonomy" id="48709"/>
    <lineage>
        <taxon>Eukaryota</taxon>
        <taxon>Metazoa</taxon>
        <taxon>Ecdysozoa</taxon>
        <taxon>Arthropoda</taxon>
        <taxon>Hexapoda</taxon>
        <taxon>Collembola</taxon>
        <taxon>Entomobryomorpha</taxon>
        <taxon>Entomobryoidea</taxon>
        <taxon>Orchesellidae</taxon>
        <taxon>Orchesellinae</taxon>
        <taxon>Orchesella</taxon>
    </lineage>
</organism>
<protein>
    <recommendedName>
        <fullName evidence="1">malate synthase</fullName>
        <ecNumber evidence="1">2.3.3.9</ecNumber>
    </recommendedName>
</protein>
<dbReference type="GO" id="GO:0005737">
    <property type="term" value="C:cytoplasm"/>
    <property type="evidence" value="ECO:0007669"/>
    <property type="project" value="TreeGrafter"/>
</dbReference>
<comment type="catalytic activity">
    <reaction evidence="5">
        <text>glyoxylate + acetyl-CoA + H2O = (S)-malate + CoA + H(+)</text>
        <dbReference type="Rhea" id="RHEA:18181"/>
        <dbReference type="ChEBI" id="CHEBI:15377"/>
        <dbReference type="ChEBI" id="CHEBI:15378"/>
        <dbReference type="ChEBI" id="CHEBI:15589"/>
        <dbReference type="ChEBI" id="CHEBI:36655"/>
        <dbReference type="ChEBI" id="CHEBI:57287"/>
        <dbReference type="ChEBI" id="CHEBI:57288"/>
        <dbReference type="EC" id="2.3.3.9"/>
    </reaction>
</comment>
<keyword evidence="2" id="KW-0329">Glyoxylate bypass</keyword>
<dbReference type="PANTHER" id="PTHR42902:SF2">
    <property type="entry name" value="MALATE SYNTHASE"/>
    <property type="match status" value="1"/>
</dbReference>
<evidence type="ECO:0000256" key="4">
    <source>
        <dbReference type="ARBA" id="ARBA00022679"/>
    </source>
</evidence>
<dbReference type="OMA" id="HSENENM"/>
<name>A0A1D2MTL6_ORCCI</name>
<dbReference type="Proteomes" id="UP000094527">
    <property type="component" value="Unassembled WGS sequence"/>
</dbReference>
<gene>
    <name evidence="8" type="ORF">Ocin01_10346</name>
</gene>
<keyword evidence="9" id="KW-1185">Reference proteome</keyword>
<proteinExistence type="predicted"/>
<feature type="domain" description="Malate synthase TIM barrel" evidence="6">
    <location>
        <begin position="2"/>
        <end position="94"/>
    </location>
</feature>
<dbReference type="GO" id="GO:0006097">
    <property type="term" value="P:glyoxylate cycle"/>
    <property type="evidence" value="ECO:0007669"/>
    <property type="project" value="UniProtKB-KW"/>
</dbReference>
<dbReference type="GO" id="GO:0004474">
    <property type="term" value="F:malate synthase activity"/>
    <property type="evidence" value="ECO:0007669"/>
    <property type="project" value="UniProtKB-EC"/>
</dbReference>
<evidence type="ECO:0000256" key="5">
    <source>
        <dbReference type="ARBA" id="ARBA00047918"/>
    </source>
</evidence>
<dbReference type="InterPro" id="IPR001465">
    <property type="entry name" value="Malate_synthase_TIM"/>
</dbReference>
<dbReference type="FunFam" id="1.20.1220.12:FF:000001">
    <property type="entry name" value="Malate synthase"/>
    <property type="match status" value="1"/>
</dbReference>
<dbReference type="SUPFAM" id="SSF51645">
    <property type="entry name" value="Malate synthase G"/>
    <property type="match status" value="1"/>
</dbReference>
<evidence type="ECO:0000259" key="6">
    <source>
        <dbReference type="Pfam" id="PF01274"/>
    </source>
</evidence>
<comment type="caution">
    <text evidence="8">The sequence shown here is derived from an EMBL/GenBank/DDBJ whole genome shotgun (WGS) entry which is preliminary data.</text>
</comment>
<evidence type="ECO:0000313" key="8">
    <source>
        <dbReference type="EMBL" id="ODM96346.1"/>
    </source>
</evidence>
<dbReference type="PANTHER" id="PTHR42902">
    <property type="entry name" value="MALATE SYNTHASE"/>
    <property type="match status" value="1"/>
</dbReference>
<dbReference type="OrthoDB" id="4078635at2759"/>
<dbReference type="AlphaFoldDB" id="A0A1D2MTL6"/>
<dbReference type="Pfam" id="PF01274">
    <property type="entry name" value="MS_TIM-barrel"/>
    <property type="match status" value="1"/>
</dbReference>
<dbReference type="EC" id="2.3.3.9" evidence="1"/>